<feature type="region of interest" description="Disordered" evidence="1">
    <location>
        <begin position="106"/>
        <end position="127"/>
    </location>
</feature>
<dbReference type="AlphaFoldDB" id="A0A7J7TDW3"/>
<dbReference type="EMBL" id="JACAGC010000020">
    <property type="protein sequence ID" value="KAF6298976.1"/>
    <property type="molecule type" value="Genomic_DNA"/>
</dbReference>
<comment type="caution">
    <text evidence="2">The sequence shown here is derived from an EMBL/GenBank/DDBJ whole genome shotgun (WGS) entry which is preliminary data.</text>
</comment>
<name>A0A7J7TDW3_RHIFE</name>
<organism evidence="2 3">
    <name type="scientific">Rhinolophus ferrumequinum</name>
    <name type="common">Greater horseshoe bat</name>
    <dbReference type="NCBI Taxonomy" id="59479"/>
    <lineage>
        <taxon>Eukaryota</taxon>
        <taxon>Metazoa</taxon>
        <taxon>Chordata</taxon>
        <taxon>Craniata</taxon>
        <taxon>Vertebrata</taxon>
        <taxon>Euteleostomi</taxon>
        <taxon>Mammalia</taxon>
        <taxon>Eutheria</taxon>
        <taxon>Laurasiatheria</taxon>
        <taxon>Chiroptera</taxon>
        <taxon>Yinpterochiroptera</taxon>
        <taxon>Rhinolophoidea</taxon>
        <taxon>Rhinolophidae</taxon>
        <taxon>Rhinolophinae</taxon>
        <taxon>Rhinolophus</taxon>
    </lineage>
</organism>
<evidence type="ECO:0000313" key="2">
    <source>
        <dbReference type="EMBL" id="KAF6298976.1"/>
    </source>
</evidence>
<accession>A0A7J7TDW3</accession>
<dbReference type="Proteomes" id="UP000585614">
    <property type="component" value="Unassembled WGS sequence"/>
</dbReference>
<proteinExistence type="predicted"/>
<sequence length="127" mass="13302">MHCQMVGRSQGAGLSSLPEVCHQQPAHRPRAQEGIPKATRRGRGQGLFPMGAGGGGTGPLPHSGREGHLAITQWATAGIETLSLGFLLSPLPLPIAPTPHSPALPLLWPNPRTGEPPAQERALTPRV</sequence>
<evidence type="ECO:0000256" key="1">
    <source>
        <dbReference type="SAM" id="MobiDB-lite"/>
    </source>
</evidence>
<evidence type="ECO:0000313" key="3">
    <source>
        <dbReference type="Proteomes" id="UP000585614"/>
    </source>
</evidence>
<gene>
    <name evidence="2" type="ORF">mRhiFer1_008998</name>
</gene>
<protein>
    <submittedName>
        <fullName evidence="2">Uncharacterized protein</fullName>
    </submittedName>
</protein>
<feature type="region of interest" description="Disordered" evidence="1">
    <location>
        <begin position="1"/>
        <end position="65"/>
    </location>
</feature>
<reference evidence="2 3" key="1">
    <citation type="journal article" date="2020" name="Nature">
        <title>Six reference-quality genomes reveal evolution of bat adaptations.</title>
        <authorList>
            <person name="Jebb D."/>
            <person name="Huang Z."/>
            <person name="Pippel M."/>
            <person name="Hughes G.M."/>
            <person name="Lavrichenko K."/>
            <person name="Devanna P."/>
            <person name="Winkler S."/>
            <person name="Jermiin L.S."/>
            <person name="Skirmuntt E.C."/>
            <person name="Katzourakis A."/>
            <person name="Burkitt-Gray L."/>
            <person name="Ray D.A."/>
            <person name="Sullivan K.A.M."/>
            <person name="Roscito J.G."/>
            <person name="Kirilenko B.M."/>
            <person name="Davalos L.M."/>
            <person name="Corthals A.P."/>
            <person name="Power M.L."/>
            <person name="Jones G."/>
            <person name="Ransome R.D."/>
            <person name="Dechmann D.K.N."/>
            <person name="Locatelli A.G."/>
            <person name="Puechmaille S.J."/>
            <person name="Fedrigo O."/>
            <person name="Jarvis E.D."/>
            <person name="Hiller M."/>
            <person name="Vernes S.C."/>
            <person name="Myers E.W."/>
            <person name="Teeling E.C."/>
        </authorList>
    </citation>
    <scope>NUCLEOTIDE SEQUENCE [LARGE SCALE GENOMIC DNA]</scope>
    <source>
        <strain evidence="2">MRhiFer1</strain>
        <tissue evidence="2">Lung</tissue>
    </source>
</reference>